<evidence type="ECO:0000259" key="9">
    <source>
        <dbReference type="Pfam" id="PF13231"/>
    </source>
</evidence>
<dbReference type="InterPro" id="IPR050297">
    <property type="entry name" value="LipidA_mod_glycosyltrf_83"/>
</dbReference>
<feature type="domain" description="Glycosyltransferase RgtA/B/C/D-like" evidence="9">
    <location>
        <begin position="64"/>
        <end position="212"/>
    </location>
</feature>
<keyword evidence="6 8" id="KW-1133">Transmembrane helix</keyword>
<keyword evidence="7 8" id="KW-0472">Membrane</keyword>
<protein>
    <recommendedName>
        <fullName evidence="9">Glycosyltransferase RgtA/B/C/D-like domain-containing protein</fullName>
    </recommendedName>
</protein>
<feature type="transmembrane region" description="Helical" evidence="8">
    <location>
        <begin position="166"/>
        <end position="194"/>
    </location>
</feature>
<dbReference type="Proteomes" id="UP000037953">
    <property type="component" value="Unassembled WGS sequence"/>
</dbReference>
<evidence type="ECO:0000256" key="1">
    <source>
        <dbReference type="ARBA" id="ARBA00004651"/>
    </source>
</evidence>
<organism evidence="10 11">
    <name type="scientific">Chryseobacterium indologenes</name>
    <name type="common">Flavobacterium indologenes</name>
    <dbReference type="NCBI Taxonomy" id="253"/>
    <lineage>
        <taxon>Bacteria</taxon>
        <taxon>Pseudomonadati</taxon>
        <taxon>Bacteroidota</taxon>
        <taxon>Flavobacteriia</taxon>
        <taxon>Flavobacteriales</taxon>
        <taxon>Weeksellaceae</taxon>
        <taxon>Chryseobacterium group</taxon>
        <taxon>Chryseobacterium</taxon>
    </lineage>
</organism>
<evidence type="ECO:0000256" key="3">
    <source>
        <dbReference type="ARBA" id="ARBA00022676"/>
    </source>
</evidence>
<reference evidence="10 11" key="1">
    <citation type="journal article" date="2015" name="Genom Data">
        <title>Draft genome sequence of a multidrug-resistant Chryseobacterium indologenes isolate from Malaysia.</title>
        <authorList>
            <person name="Yu C.Y."/>
            <person name="Ang G.Y."/>
            <person name="Cheng H.J."/>
            <person name="Cheong Y.M."/>
            <person name="Yin W.F."/>
            <person name="Chan K.G."/>
        </authorList>
    </citation>
    <scope>NUCLEOTIDE SEQUENCE [LARGE SCALE GENOMIC DNA]</scope>
    <source>
        <strain evidence="10 11">CI_885</strain>
    </source>
</reference>
<name>A0A0N0ZZS4_CHRID</name>
<evidence type="ECO:0000256" key="4">
    <source>
        <dbReference type="ARBA" id="ARBA00022679"/>
    </source>
</evidence>
<dbReference type="Pfam" id="PF13231">
    <property type="entry name" value="PMT_2"/>
    <property type="match status" value="1"/>
</dbReference>
<reference evidence="11" key="2">
    <citation type="submission" date="2015-09" db="EMBL/GenBank/DDBJ databases">
        <title>Draft genome sequence of a multidrug-resistant Chryseobacterium indologenes isolate from Malaysia.</title>
        <authorList>
            <person name="Yu C.Y."/>
            <person name="Ang G.Y."/>
            <person name="Chan K.-G."/>
        </authorList>
    </citation>
    <scope>NUCLEOTIDE SEQUENCE [LARGE SCALE GENOMIC DNA]</scope>
    <source>
        <strain evidence="11">CI_885</strain>
    </source>
</reference>
<comment type="subcellular location">
    <subcellularLocation>
        <location evidence="1">Cell membrane</location>
        <topology evidence="1">Multi-pass membrane protein</topology>
    </subcellularLocation>
</comment>
<keyword evidence="4" id="KW-0808">Transferase</keyword>
<accession>A0A0N0ZZS4</accession>
<feature type="transmembrane region" description="Helical" evidence="8">
    <location>
        <begin position="325"/>
        <end position="342"/>
    </location>
</feature>
<dbReference type="AlphaFoldDB" id="A0A0N0ZZS4"/>
<dbReference type="GO" id="GO:0009103">
    <property type="term" value="P:lipopolysaccharide biosynthetic process"/>
    <property type="evidence" value="ECO:0007669"/>
    <property type="project" value="UniProtKB-ARBA"/>
</dbReference>
<evidence type="ECO:0000256" key="5">
    <source>
        <dbReference type="ARBA" id="ARBA00022692"/>
    </source>
</evidence>
<evidence type="ECO:0000256" key="6">
    <source>
        <dbReference type="ARBA" id="ARBA00022989"/>
    </source>
</evidence>
<evidence type="ECO:0000256" key="8">
    <source>
        <dbReference type="SAM" id="Phobius"/>
    </source>
</evidence>
<feature type="transmembrane region" description="Helical" evidence="8">
    <location>
        <begin position="59"/>
        <end position="77"/>
    </location>
</feature>
<dbReference type="PATRIC" id="fig|253.9.peg.286"/>
<evidence type="ECO:0000256" key="2">
    <source>
        <dbReference type="ARBA" id="ARBA00022475"/>
    </source>
</evidence>
<dbReference type="InterPro" id="IPR038731">
    <property type="entry name" value="RgtA/B/C-like"/>
</dbReference>
<feature type="transmembrane region" description="Helical" evidence="8">
    <location>
        <begin position="112"/>
        <end position="129"/>
    </location>
</feature>
<feature type="transmembrane region" description="Helical" evidence="8">
    <location>
        <begin position="349"/>
        <end position="366"/>
    </location>
</feature>
<dbReference type="GO" id="GO:0005886">
    <property type="term" value="C:plasma membrane"/>
    <property type="evidence" value="ECO:0007669"/>
    <property type="project" value="UniProtKB-SubCell"/>
</dbReference>
<keyword evidence="5 8" id="KW-0812">Transmembrane</keyword>
<feature type="transmembrane region" description="Helical" evidence="8">
    <location>
        <begin position="136"/>
        <end position="154"/>
    </location>
</feature>
<evidence type="ECO:0000256" key="7">
    <source>
        <dbReference type="ARBA" id="ARBA00023136"/>
    </source>
</evidence>
<feature type="transmembrane region" description="Helical" evidence="8">
    <location>
        <begin position="84"/>
        <end position="106"/>
    </location>
</feature>
<evidence type="ECO:0000313" key="10">
    <source>
        <dbReference type="EMBL" id="KPE52687.1"/>
    </source>
</evidence>
<keyword evidence="3" id="KW-0328">Glycosyltransferase</keyword>
<feature type="transmembrane region" description="Helical" evidence="8">
    <location>
        <begin position="378"/>
        <end position="395"/>
    </location>
</feature>
<dbReference type="PANTHER" id="PTHR33908:SF11">
    <property type="entry name" value="MEMBRANE PROTEIN"/>
    <property type="match status" value="1"/>
</dbReference>
<evidence type="ECO:0000313" key="11">
    <source>
        <dbReference type="Proteomes" id="UP000037953"/>
    </source>
</evidence>
<sequence>MNLLLKCKVFMIFNFAVLFLKIFYSYKKGFEGLTFEDWDIAGNLVKYGVYSEFITVGPTAYKLPVYPLFLSLFIYIFGDNAKTAVILSQHFIFFLIPLLFILISKIFNKDKIGILTGYLFIGSPAYFLYSNTLEITNVFIFIFLVFLYFFLVIWNGKHSWRHLIMLGFSAAVLFLTQVVAVPLSMILLLCLLLFKKIKLKELVAVLGIIGCLYTPWVVRNYVTFNKIILSKSPVWQNIHFGYFHEVQVFESLQKISLQKSSEIRKKRMHTDEFTMEKIYEKEVRDIEKNNPYISMKKAAANALMLWYVPSRYFYDSSPTVMGRKIYVIILNFTVLISLIQLYRHKKWELFLFSILLFSNFTVPYMIGQAGMTRFKLDFEWYQLFLAAYLVYNTVFNKHTTKIE</sequence>
<dbReference type="PANTHER" id="PTHR33908">
    <property type="entry name" value="MANNOSYLTRANSFERASE YKCB-RELATED"/>
    <property type="match status" value="1"/>
</dbReference>
<comment type="caution">
    <text evidence="10">The sequence shown here is derived from an EMBL/GenBank/DDBJ whole genome shotgun (WGS) entry which is preliminary data.</text>
</comment>
<feature type="transmembrane region" description="Helical" evidence="8">
    <location>
        <begin position="7"/>
        <end position="26"/>
    </location>
</feature>
<keyword evidence="2" id="KW-1003">Cell membrane</keyword>
<dbReference type="GO" id="GO:0016763">
    <property type="term" value="F:pentosyltransferase activity"/>
    <property type="evidence" value="ECO:0007669"/>
    <property type="project" value="TreeGrafter"/>
</dbReference>
<gene>
    <name evidence="10" type="ORF">AOB46_01355</name>
</gene>
<feature type="transmembrane region" description="Helical" evidence="8">
    <location>
        <begin position="201"/>
        <end position="218"/>
    </location>
</feature>
<proteinExistence type="predicted"/>
<dbReference type="EMBL" id="LJOD01000001">
    <property type="protein sequence ID" value="KPE52687.1"/>
    <property type="molecule type" value="Genomic_DNA"/>
</dbReference>